<keyword evidence="5 7" id="KW-0539">Nucleus</keyword>
<dbReference type="PANTHER" id="PTHR47344">
    <property type="entry name" value="RING ZINC FINGER PROTEIN-RELATED"/>
    <property type="match status" value="1"/>
</dbReference>
<evidence type="ECO:0000259" key="9">
    <source>
        <dbReference type="PROSITE" id="PS50089"/>
    </source>
</evidence>
<dbReference type="PANTHER" id="PTHR47344:SF1">
    <property type="entry name" value="RING ZINC FINGER PROTEIN-RELATED"/>
    <property type="match status" value="1"/>
</dbReference>
<dbReference type="PROSITE" id="PS50089">
    <property type="entry name" value="ZF_RING_2"/>
    <property type="match status" value="1"/>
</dbReference>
<dbReference type="InterPro" id="IPR001841">
    <property type="entry name" value="Znf_RING"/>
</dbReference>
<reference evidence="10 11" key="1">
    <citation type="journal article" date="2018" name="Science">
        <title>The opium poppy genome and morphinan production.</title>
        <authorList>
            <person name="Guo L."/>
            <person name="Winzer T."/>
            <person name="Yang X."/>
            <person name="Li Y."/>
            <person name="Ning Z."/>
            <person name="He Z."/>
            <person name="Teodor R."/>
            <person name="Lu Y."/>
            <person name="Bowser T.A."/>
            <person name="Graham I.A."/>
            <person name="Ye K."/>
        </authorList>
    </citation>
    <scope>NUCLEOTIDE SEQUENCE [LARGE SCALE GENOMIC DNA]</scope>
    <source>
        <strain evidence="11">cv. HN1</strain>
        <tissue evidence="10">Leaves</tissue>
    </source>
</reference>
<dbReference type="GO" id="GO:0006355">
    <property type="term" value="P:regulation of DNA-templated transcription"/>
    <property type="evidence" value="ECO:0007669"/>
    <property type="project" value="InterPro"/>
</dbReference>
<dbReference type="InterPro" id="IPR036600">
    <property type="entry name" value="PAH_sf"/>
</dbReference>
<evidence type="ECO:0000256" key="1">
    <source>
        <dbReference type="ARBA" id="ARBA00004123"/>
    </source>
</evidence>
<keyword evidence="2" id="KW-0479">Metal-binding</keyword>
<evidence type="ECO:0000256" key="3">
    <source>
        <dbReference type="ARBA" id="ARBA00022771"/>
    </source>
</evidence>
<dbReference type="GO" id="GO:0005634">
    <property type="term" value="C:nucleus"/>
    <property type="evidence" value="ECO:0007669"/>
    <property type="project" value="UniProtKB-SubCell"/>
</dbReference>
<keyword evidence="4" id="KW-0862">Zinc</keyword>
<dbReference type="SMART" id="SM00744">
    <property type="entry name" value="RINGv"/>
    <property type="match status" value="1"/>
</dbReference>
<dbReference type="Pfam" id="PF13639">
    <property type="entry name" value="zf-RING_2"/>
    <property type="match status" value="1"/>
</dbReference>
<dbReference type="InterPro" id="IPR013083">
    <property type="entry name" value="Znf_RING/FYVE/PHD"/>
</dbReference>
<dbReference type="Pfam" id="PF02671">
    <property type="entry name" value="PAH"/>
    <property type="match status" value="1"/>
</dbReference>
<dbReference type="InterPro" id="IPR003822">
    <property type="entry name" value="PAH"/>
</dbReference>
<dbReference type="CDD" id="cd16448">
    <property type="entry name" value="RING-H2"/>
    <property type="match status" value="1"/>
</dbReference>
<name>A0A4Y7K7B0_PAPSO</name>
<sequence length="319" mass="36589">MAVNESSNTICTICYGHLQPPDEAIQAISICGHVFHDLCLKQWLDYCIKKTRIATCPVCNQKFNRENITRLYFQTTGMTGINEEEWRRLCNKVNKSPQESEDTEQLRKWKEEARKEMCLKNKALQEKELNQTLLEIRSQVVYLSKDLVQAESDCVMLRQSRASSSQPQALGITGGASQNITARNCDDIAYLMAVMNKFQDNREKYDEFIQVLKDYKAKKMEIRDVKSRVIDLLKGHADDLILGFNTFLPTGDGITLDVVMDDLPRRSMESIIIFVTKVKVKPLALATSFEFFCFSISSYIFLLLCANRQIVKTMCTDRS</sequence>
<dbReference type="SUPFAM" id="SSF57850">
    <property type="entry name" value="RING/U-box"/>
    <property type="match status" value="1"/>
</dbReference>
<keyword evidence="8" id="KW-1133">Transmembrane helix</keyword>
<dbReference type="GO" id="GO:0008270">
    <property type="term" value="F:zinc ion binding"/>
    <property type="evidence" value="ECO:0007669"/>
    <property type="project" value="UniProtKB-KW"/>
</dbReference>
<evidence type="ECO:0000256" key="7">
    <source>
        <dbReference type="PROSITE-ProRule" id="PRU00810"/>
    </source>
</evidence>
<comment type="subcellular location">
    <subcellularLocation>
        <location evidence="1 7">Nucleus</location>
    </subcellularLocation>
</comment>
<feature type="domain" description="RING-type" evidence="9">
    <location>
        <begin position="11"/>
        <end position="60"/>
    </location>
</feature>
<keyword evidence="8" id="KW-0472">Membrane</keyword>
<dbReference type="Gene3D" id="1.20.1160.11">
    <property type="entry name" value="Paired amphipathic helix"/>
    <property type="match status" value="1"/>
</dbReference>
<dbReference type="PROSITE" id="PS51477">
    <property type="entry name" value="PAH"/>
    <property type="match status" value="1"/>
</dbReference>
<dbReference type="EMBL" id="CM010720">
    <property type="protein sequence ID" value="RZC67868.1"/>
    <property type="molecule type" value="Genomic_DNA"/>
</dbReference>
<evidence type="ECO:0000313" key="11">
    <source>
        <dbReference type="Proteomes" id="UP000316621"/>
    </source>
</evidence>
<accession>A0A4Y7K7B0</accession>
<evidence type="ECO:0000256" key="8">
    <source>
        <dbReference type="SAM" id="Phobius"/>
    </source>
</evidence>
<dbReference type="Gramene" id="RZC67868">
    <property type="protein sequence ID" value="RZC67868"/>
    <property type="gene ID" value="C5167_011549"/>
</dbReference>
<keyword evidence="11" id="KW-1185">Reference proteome</keyword>
<dbReference type="SUPFAM" id="SSF47762">
    <property type="entry name" value="PAH2 domain"/>
    <property type="match status" value="1"/>
</dbReference>
<dbReference type="SMART" id="SM00184">
    <property type="entry name" value="RING"/>
    <property type="match status" value="1"/>
</dbReference>
<dbReference type="Proteomes" id="UP000316621">
    <property type="component" value="Chromosome 6"/>
</dbReference>
<evidence type="ECO:0000256" key="2">
    <source>
        <dbReference type="ARBA" id="ARBA00022723"/>
    </source>
</evidence>
<evidence type="ECO:0000256" key="6">
    <source>
        <dbReference type="PROSITE-ProRule" id="PRU00175"/>
    </source>
</evidence>
<feature type="transmembrane region" description="Helical" evidence="8">
    <location>
        <begin position="283"/>
        <end position="304"/>
    </location>
</feature>
<keyword evidence="3 6" id="KW-0863">Zinc-finger</keyword>
<evidence type="ECO:0000256" key="4">
    <source>
        <dbReference type="ARBA" id="ARBA00022833"/>
    </source>
</evidence>
<evidence type="ECO:0000313" key="10">
    <source>
        <dbReference type="EMBL" id="RZC67868.1"/>
    </source>
</evidence>
<dbReference type="AlphaFoldDB" id="A0A4Y7K7B0"/>
<dbReference type="InterPro" id="IPR011016">
    <property type="entry name" value="Znf_RING-CH"/>
</dbReference>
<dbReference type="SUPFAM" id="SSF75712">
    <property type="entry name" value="Rad50 coiled-coil Zn hook"/>
    <property type="match status" value="1"/>
</dbReference>
<proteinExistence type="predicted"/>
<protein>
    <recommendedName>
        <fullName evidence="9">RING-type domain-containing protein</fullName>
    </recommendedName>
</protein>
<organism evidence="10 11">
    <name type="scientific">Papaver somniferum</name>
    <name type="common">Opium poppy</name>
    <dbReference type="NCBI Taxonomy" id="3469"/>
    <lineage>
        <taxon>Eukaryota</taxon>
        <taxon>Viridiplantae</taxon>
        <taxon>Streptophyta</taxon>
        <taxon>Embryophyta</taxon>
        <taxon>Tracheophyta</taxon>
        <taxon>Spermatophyta</taxon>
        <taxon>Magnoliopsida</taxon>
        <taxon>Ranunculales</taxon>
        <taxon>Papaveraceae</taxon>
        <taxon>Papaveroideae</taxon>
        <taxon>Papaver</taxon>
    </lineage>
</organism>
<dbReference type="STRING" id="3469.A0A4Y7K7B0"/>
<keyword evidence="8" id="KW-0812">Transmembrane</keyword>
<evidence type="ECO:0000256" key="5">
    <source>
        <dbReference type="ARBA" id="ARBA00023242"/>
    </source>
</evidence>
<dbReference type="Gene3D" id="3.30.40.10">
    <property type="entry name" value="Zinc/RING finger domain, C3HC4 (zinc finger)"/>
    <property type="match status" value="1"/>
</dbReference>
<dbReference type="FunFam" id="1.20.1160.11:FF:000001">
    <property type="entry name" value="Paired amphipathic helix protein Sin3"/>
    <property type="match status" value="1"/>
</dbReference>
<gene>
    <name evidence="10" type="ORF">C5167_011549</name>
</gene>